<comment type="caution">
    <text evidence="8">The sequence shown here is derived from an EMBL/GenBank/DDBJ whole genome shotgun (WGS) entry which is preliminary data.</text>
</comment>
<evidence type="ECO:0000256" key="2">
    <source>
        <dbReference type="ARBA" id="ARBA00022771"/>
    </source>
</evidence>
<dbReference type="GO" id="GO:0008270">
    <property type="term" value="F:zinc ion binding"/>
    <property type="evidence" value="ECO:0007669"/>
    <property type="project" value="UniProtKB-KW"/>
</dbReference>
<reference evidence="9" key="1">
    <citation type="submission" date="2017-02" db="EMBL/GenBank/DDBJ databases">
        <authorList>
            <person name="Tafer H."/>
            <person name="Lopandic K."/>
        </authorList>
    </citation>
    <scope>NUCLEOTIDE SEQUENCE [LARGE SCALE GENOMIC DNA]</scope>
    <source>
        <strain evidence="9">CBS 366.77</strain>
    </source>
</reference>
<evidence type="ECO:0000256" key="6">
    <source>
        <dbReference type="SAM" id="MobiDB-lite"/>
    </source>
</evidence>
<dbReference type="GO" id="GO:0007131">
    <property type="term" value="P:reciprocal meiotic recombination"/>
    <property type="evidence" value="ECO:0007669"/>
    <property type="project" value="InterPro"/>
</dbReference>
<evidence type="ECO:0000313" key="8">
    <source>
        <dbReference type="EMBL" id="RJE18850.1"/>
    </source>
</evidence>
<dbReference type="InterPro" id="IPR013083">
    <property type="entry name" value="Znf_RING/FYVE/PHD"/>
</dbReference>
<dbReference type="SMART" id="SM00184">
    <property type="entry name" value="RING"/>
    <property type="match status" value="1"/>
</dbReference>
<dbReference type="Gene3D" id="3.30.40.10">
    <property type="entry name" value="Zinc/RING finger domain, C3HC4 (zinc finger)"/>
    <property type="match status" value="1"/>
</dbReference>
<dbReference type="Proteomes" id="UP000266188">
    <property type="component" value="Unassembled WGS sequence"/>
</dbReference>
<keyword evidence="3" id="KW-0862">Zinc</keyword>
<feature type="compositionally biased region" description="Polar residues" evidence="6">
    <location>
        <begin position="208"/>
        <end position="220"/>
    </location>
</feature>
<organism evidence="8 9">
    <name type="scientific">Aspergillus sclerotialis</name>
    <dbReference type="NCBI Taxonomy" id="2070753"/>
    <lineage>
        <taxon>Eukaryota</taxon>
        <taxon>Fungi</taxon>
        <taxon>Dikarya</taxon>
        <taxon>Ascomycota</taxon>
        <taxon>Pezizomycotina</taxon>
        <taxon>Eurotiomycetes</taxon>
        <taxon>Eurotiomycetidae</taxon>
        <taxon>Eurotiales</taxon>
        <taxon>Aspergillaceae</taxon>
        <taxon>Aspergillus</taxon>
        <taxon>Aspergillus subgen. Polypaecilum</taxon>
    </lineage>
</organism>
<name>A0A3A2Z889_9EURO</name>
<dbReference type="InterPro" id="IPR042448">
    <property type="entry name" value="CCNB1IP1"/>
</dbReference>
<dbReference type="InterPro" id="IPR001841">
    <property type="entry name" value="Znf_RING"/>
</dbReference>
<dbReference type="STRING" id="2070753.A0A3A2Z889"/>
<dbReference type="OrthoDB" id="441210at2759"/>
<evidence type="ECO:0000256" key="4">
    <source>
        <dbReference type="PROSITE-ProRule" id="PRU00175"/>
    </source>
</evidence>
<dbReference type="Pfam" id="PF14634">
    <property type="entry name" value="zf-RING_5"/>
    <property type="match status" value="1"/>
</dbReference>
<evidence type="ECO:0000256" key="3">
    <source>
        <dbReference type="ARBA" id="ARBA00022833"/>
    </source>
</evidence>
<evidence type="ECO:0000313" key="9">
    <source>
        <dbReference type="Proteomes" id="UP000266188"/>
    </source>
</evidence>
<proteinExistence type="predicted"/>
<dbReference type="AlphaFoldDB" id="A0A3A2Z889"/>
<accession>A0A3A2Z889</accession>
<feature type="compositionally biased region" description="Polar residues" evidence="6">
    <location>
        <begin position="233"/>
        <end position="257"/>
    </location>
</feature>
<dbReference type="SUPFAM" id="SSF57850">
    <property type="entry name" value="RING/U-box"/>
    <property type="match status" value="1"/>
</dbReference>
<keyword evidence="1" id="KW-0479">Metal-binding</keyword>
<dbReference type="InterPro" id="IPR017907">
    <property type="entry name" value="Znf_RING_CS"/>
</dbReference>
<protein>
    <recommendedName>
        <fullName evidence="7">RING-type domain-containing protein</fullName>
    </recommendedName>
</protein>
<keyword evidence="5" id="KW-0175">Coiled coil</keyword>
<feature type="region of interest" description="Disordered" evidence="6">
    <location>
        <begin position="208"/>
        <end position="257"/>
    </location>
</feature>
<feature type="coiled-coil region" evidence="5">
    <location>
        <begin position="130"/>
        <end position="157"/>
    </location>
</feature>
<keyword evidence="2 4" id="KW-0863">Zinc-finger</keyword>
<gene>
    <name evidence="8" type="ORF">PHISCL_08806</name>
</gene>
<dbReference type="PANTHER" id="PTHR14305">
    <property type="entry name" value="E3 UBIQUITIN-PROTEIN LIGASE CCNB1IP1"/>
    <property type="match status" value="1"/>
</dbReference>
<evidence type="ECO:0000256" key="1">
    <source>
        <dbReference type="ARBA" id="ARBA00022723"/>
    </source>
</evidence>
<sequence>MDFCLRCNSLKCRSQLKEQAVVTTCSHIFCLQCAGKLGLSHTKTGERRCPACQSSLVNPDDAVSTVLNPTEDYKTSVLSGLDPNTIMECAGRALVFWAYQTTQEVFYQEFLGKTLTEKYTALSNQMDKVIHNANSEISTLQSRLSEMQKTQDQLHKKNQELIHLYRDKCKSFTQITNLYNLLKSRAMRSQMQSAATDSVSRTLNSIVSRPEVSTSASNKPTDMPPSLQAPHQAPQTLRQHNMSTDTPHPQISQSPRRQNMYPIQDGVEQLHRYQRSGTGSSKGAKRKPDTRVMPPPPSRTGMNVRNVEPNAAPHRTRLLPPSRPSTSLSQLPTEHAMFDRFWGAPVTEPGYSGMFVNVDTGPRGQENTAPGSGQPIGQVDNAGSRLRAPLFDNSTI</sequence>
<feature type="region of interest" description="Disordered" evidence="6">
    <location>
        <begin position="273"/>
        <end position="306"/>
    </location>
</feature>
<evidence type="ECO:0000259" key="7">
    <source>
        <dbReference type="PROSITE" id="PS50089"/>
    </source>
</evidence>
<dbReference type="EMBL" id="MVGC01000482">
    <property type="protein sequence ID" value="RJE18850.1"/>
    <property type="molecule type" value="Genomic_DNA"/>
</dbReference>
<dbReference type="PROSITE" id="PS00518">
    <property type="entry name" value="ZF_RING_1"/>
    <property type="match status" value="1"/>
</dbReference>
<evidence type="ECO:0000256" key="5">
    <source>
        <dbReference type="SAM" id="Coils"/>
    </source>
</evidence>
<feature type="domain" description="RING-type" evidence="7">
    <location>
        <begin position="4"/>
        <end position="53"/>
    </location>
</feature>
<feature type="region of interest" description="Disordered" evidence="6">
    <location>
        <begin position="362"/>
        <end position="396"/>
    </location>
</feature>
<dbReference type="PANTHER" id="PTHR14305:SF0">
    <property type="entry name" value="E3 UBIQUITIN-PROTEIN LIGASE CCNB1IP1"/>
    <property type="match status" value="1"/>
</dbReference>
<keyword evidence="9" id="KW-1185">Reference proteome</keyword>
<dbReference type="GO" id="GO:0000795">
    <property type="term" value="C:synaptonemal complex"/>
    <property type="evidence" value="ECO:0007669"/>
    <property type="project" value="InterPro"/>
</dbReference>
<dbReference type="GO" id="GO:0061630">
    <property type="term" value="F:ubiquitin protein ligase activity"/>
    <property type="evidence" value="ECO:0007669"/>
    <property type="project" value="InterPro"/>
</dbReference>
<dbReference type="PROSITE" id="PS50089">
    <property type="entry name" value="ZF_RING_2"/>
    <property type="match status" value="1"/>
</dbReference>